<evidence type="ECO:0000313" key="10">
    <source>
        <dbReference type="EMBL" id="MTW21218.1"/>
    </source>
</evidence>
<organism evidence="10 11">
    <name type="scientific">Allochromatium palmeri</name>
    <dbReference type="NCBI Taxonomy" id="231048"/>
    <lineage>
        <taxon>Bacteria</taxon>
        <taxon>Pseudomonadati</taxon>
        <taxon>Pseudomonadota</taxon>
        <taxon>Gammaproteobacteria</taxon>
        <taxon>Chromatiales</taxon>
        <taxon>Chromatiaceae</taxon>
        <taxon>Allochromatium</taxon>
    </lineage>
</organism>
<dbReference type="GO" id="GO:0005524">
    <property type="term" value="F:ATP binding"/>
    <property type="evidence" value="ECO:0007669"/>
    <property type="project" value="UniProtKB-KW"/>
</dbReference>
<accession>A0A6N8ED31</accession>
<comment type="pathway">
    <text evidence="1">Amino-acid biosynthesis; L-asparagine biosynthesis; L-asparagine from L-aspartate (L-Gln route): step 1/1.</text>
</comment>
<dbReference type="Gene3D" id="3.40.50.620">
    <property type="entry name" value="HUPs"/>
    <property type="match status" value="1"/>
</dbReference>
<comment type="similarity">
    <text evidence="2">Belongs to the asparagine synthetase family.</text>
</comment>
<dbReference type="InterPro" id="IPR051786">
    <property type="entry name" value="ASN_synthetase/amidase"/>
</dbReference>
<keyword evidence="5" id="KW-0067">ATP-binding</keyword>
<dbReference type="SUPFAM" id="SSF56235">
    <property type="entry name" value="N-terminal nucleophile aminohydrolases (Ntn hydrolases)"/>
    <property type="match status" value="1"/>
</dbReference>
<dbReference type="EMBL" id="WNKT01000015">
    <property type="protein sequence ID" value="MTW21218.1"/>
    <property type="molecule type" value="Genomic_DNA"/>
</dbReference>
<protein>
    <recommendedName>
        <fullName evidence="3">asparagine synthase (glutamine-hydrolyzing)</fullName>
        <ecNumber evidence="3">6.3.5.4</ecNumber>
    </recommendedName>
</protein>
<comment type="caution">
    <text evidence="10">The sequence shown here is derived from an EMBL/GenBank/DDBJ whole genome shotgun (WGS) entry which is preliminary data.</text>
</comment>
<feature type="site" description="Important for beta-aspartyl-AMP intermediate formation" evidence="7">
    <location>
        <position position="347"/>
    </location>
</feature>
<sequence length="607" mass="68672">MKTMRDFCGWMSPEPTPERASRETLASIMAQRGQTGDGLDVRHAATGVLAATGSLCSLAEREGVLALISGRPRFVEPLRSGEDAATRVLELWRERGADTPRFIQGSFTLAIVDTPRREALLAIDRIGIETLAFAQAGATLVFSNRADLVAAHPAVAAGLDPQGLFNYLYFTMVPAPGTIFQGVEKLLPAQRLHWRDGRIERTFYWHLAYRDEPRHDFEEQARDFRQLLRDGVERARGDDEVAAFLSGGTDSSTVAGLLTDIQGKPARTYSLGFEAEGFDEMEYARIAARHFGLDSREYYLTPKDVLDIIPRVAQQYDEPFANESAVSAYLCAKLAADDGYRVMLGGDGGDEILGGNERYAKQKIFEFYGRIPGWIRGGLIEPFVSLPGIDRVMPTRKLKSYVRQANVPLPDRMEAYNFFHRQPLEAMFTPEFLAQVHPGQPLVLLRDPYQRADSQHFINRMLHLDLKFTLADNDLRKVSAMTEAAGIEVRYPLLDDALVEFSGQVPPDWKVKGNYLRWFFKRALWDYLPRPILTKSKHGFGLPFGIWLRDDRALAEHVRGRLADLGRRGWLRPDYIAQIQSDHQALHATYFGKMIWMMLMLEEWVAK</sequence>
<evidence type="ECO:0000259" key="8">
    <source>
        <dbReference type="Pfam" id="PF00733"/>
    </source>
</evidence>
<dbReference type="Pfam" id="PF00733">
    <property type="entry name" value="Asn_synthase"/>
    <property type="match status" value="1"/>
</dbReference>
<dbReference type="PANTHER" id="PTHR43284">
    <property type="entry name" value="ASPARAGINE SYNTHETASE (GLUTAMINE-HYDROLYZING)"/>
    <property type="match status" value="1"/>
</dbReference>
<feature type="domain" description="Glutamine amidotransferase type-2" evidence="9">
    <location>
        <begin position="80"/>
        <end position="145"/>
    </location>
</feature>
<dbReference type="InterPro" id="IPR017932">
    <property type="entry name" value="GATase_2_dom"/>
</dbReference>
<comment type="catalytic activity">
    <reaction evidence="6">
        <text>L-aspartate + L-glutamine + ATP + H2O = L-asparagine + L-glutamate + AMP + diphosphate + H(+)</text>
        <dbReference type="Rhea" id="RHEA:12228"/>
        <dbReference type="ChEBI" id="CHEBI:15377"/>
        <dbReference type="ChEBI" id="CHEBI:15378"/>
        <dbReference type="ChEBI" id="CHEBI:29985"/>
        <dbReference type="ChEBI" id="CHEBI:29991"/>
        <dbReference type="ChEBI" id="CHEBI:30616"/>
        <dbReference type="ChEBI" id="CHEBI:33019"/>
        <dbReference type="ChEBI" id="CHEBI:58048"/>
        <dbReference type="ChEBI" id="CHEBI:58359"/>
        <dbReference type="ChEBI" id="CHEBI:456215"/>
        <dbReference type="EC" id="6.3.5.4"/>
    </reaction>
</comment>
<dbReference type="Gene3D" id="3.60.20.10">
    <property type="entry name" value="Glutamine Phosphoribosylpyrophosphate, subunit 1, domain 1"/>
    <property type="match status" value="1"/>
</dbReference>
<proteinExistence type="inferred from homology"/>
<dbReference type="InterPro" id="IPR029055">
    <property type="entry name" value="Ntn_hydrolases_N"/>
</dbReference>
<evidence type="ECO:0000259" key="9">
    <source>
        <dbReference type="Pfam" id="PF13537"/>
    </source>
</evidence>
<dbReference type="CDD" id="cd01991">
    <property type="entry name" value="Asn_synthase_B_C"/>
    <property type="match status" value="1"/>
</dbReference>
<dbReference type="AlphaFoldDB" id="A0A6N8ED31"/>
<dbReference type="InterPro" id="IPR014729">
    <property type="entry name" value="Rossmann-like_a/b/a_fold"/>
</dbReference>
<evidence type="ECO:0000256" key="1">
    <source>
        <dbReference type="ARBA" id="ARBA00005187"/>
    </source>
</evidence>
<dbReference type="Proteomes" id="UP000434044">
    <property type="component" value="Unassembled WGS sequence"/>
</dbReference>
<dbReference type="EC" id="6.3.5.4" evidence="3"/>
<dbReference type="SUPFAM" id="SSF52402">
    <property type="entry name" value="Adenine nucleotide alpha hydrolases-like"/>
    <property type="match status" value="1"/>
</dbReference>
<dbReference type="OrthoDB" id="9763290at2"/>
<evidence type="ECO:0000256" key="5">
    <source>
        <dbReference type="ARBA" id="ARBA00022840"/>
    </source>
</evidence>
<dbReference type="InterPro" id="IPR006426">
    <property type="entry name" value="Asn_synth_AEB"/>
</dbReference>
<dbReference type="GO" id="GO:0006529">
    <property type="term" value="P:asparagine biosynthetic process"/>
    <property type="evidence" value="ECO:0007669"/>
    <property type="project" value="InterPro"/>
</dbReference>
<dbReference type="GO" id="GO:0005829">
    <property type="term" value="C:cytosol"/>
    <property type="evidence" value="ECO:0007669"/>
    <property type="project" value="TreeGrafter"/>
</dbReference>
<gene>
    <name evidence="10" type="ORF">GJ668_08910</name>
</gene>
<evidence type="ECO:0000256" key="2">
    <source>
        <dbReference type="ARBA" id="ARBA00005752"/>
    </source>
</evidence>
<evidence type="ECO:0000256" key="6">
    <source>
        <dbReference type="ARBA" id="ARBA00048741"/>
    </source>
</evidence>
<evidence type="ECO:0000313" key="11">
    <source>
        <dbReference type="Proteomes" id="UP000434044"/>
    </source>
</evidence>
<keyword evidence="4" id="KW-0547">Nucleotide-binding</keyword>
<evidence type="ECO:0000256" key="7">
    <source>
        <dbReference type="PIRSR" id="PIRSR001589-3"/>
    </source>
</evidence>
<dbReference type="Pfam" id="PF13537">
    <property type="entry name" value="GATase_7"/>
    <property type="match status" value="1"/>
</dbReference>
<dbReference type="GO" id="GO:0004066">
    <property type="term" value="F:asparagine synthase (glutamine-hydrolyzing) activity"/>
    <property type="evidence" value="ECO:0007669"/>
    <property type="project" value="UniProtKB-EC"/>
</dbReference>
<dbReference type="PIRSF" id="PIRSF001589">
    <property type="entry name" value="Asn_synthetase_glu-h"/>
    <property type="match status" value="1"/>
</dbReference>
<reference evidence="10 11" key="1">
    <citation type="submission" date="2019-11" db="EMBL/GenBank/DDBJ databases">
        <title>Whole-genome sequence of the anaerobic purple sulfur bacterium Allochromatium palmeri DSM 15591.</title>
        <authorList>
            <person name="Kyndt J.A."/>
            <person name="Meyer T.E."/>
        </authorList>
    </citation>
    <scope>NUCLEOTIDE SEQUENCE [LARGE SCALE GENOMIC DNA]</scope>
    <source>
        <strain evidence="10 11">DSM 15591</strain>
    </source>
</reference>
<evidence type="ECO:0000256" key="3">
    <source>
        <dbReference type="ARBA" id="ARBA00012737"/>
    </source>
</evidence>
<evidence type="ECO:0000256" key="4">
    <source>
        <dbReference type="ARBA" id="ARBA00022741"/>
    </source>
</evidence>
<keyword evidence="11" id="KW-1185">Reference proteome</keyword>
<dbReference type="PANTHER" id="PTHR43284:SF1">
    <property type="entry name" value="ASPARAGINE SYNTHETASE"/>
    <property type="match status" value="1"/>
</dbReference>
<dbReference type="InterPro" id="IPR001962">
    <property type="entry name" value="Asn_synthase"/>
</dbReference>
<feature type="domain" description="Asparagine synthetase" evidence="8">
    <location>
        <begin position="224"/>
        <end position="605"/>
    </location>
</feature>
<name>A0A6N8ED31_9GAMM</name>